<dbReference type="RefSeq" id="WP_395439047.1">
    <property type="nucleotide sequence ID" value="NZ_JBAWKC010000005.1"/>
</dbReference>
<accession>A0ABW7MSM9</accession>
<evidence type="ECO:0000313" key="11">
    <source>
        <dbReference type="Proteomes" id="UP001610104"/>
    </source>
</evidence>
<comment type="subcellular location">
    <subcellularLocation>
        <location evidence="1 7">Cell outer membrane</location>
        <topology evidence="1 7">Multi-pass membrane protein</topology>
    </subcellularLocation>
</comment>
<evidence type="ECO:0000256" key="5">
    <source>
        <dbReference type="ARBA" id="ARBA00023136"/>
    </source>
</evidence>
<dbReference type="PANTHER" id="PTHR30069:SF50">
    <property type="entry name" value="TONB-DEPENDENT RECEPTOR HI_1217-RELATED"/>
    <property type="match status" value="1"/>
</dbReference>
<name>A0ABW7MSM9_9FLAO</name>
<dbReference type="InterPro" id="IPR041700">
    <property type="entry name" value="OMP_b-brl_3"/>
</dbReference>
<keyword evidence="4 7" id="KW-0812">Transmembrane</keyword>
<dbReference type="PROSITE" id="PS52016">
    <property type="entry name" value="TONB_DEPENDENT_REC_3"/>
    <property type="match status" value="1"/>
</dbReference>
<comment type="similarity">
    <text evidence="7">Belongs to the TonB-dependent receptor family.</text>
</comment>
<feature type="domain" description="Outer membrane protein beta-barrel" evidence="9">
    <location>
        <begin position="449"/>
        <end position="625"/>
    </location>
</feature>
<dbReference type="Pfam" id="PF14905">
    <property type="entry name" value="OMP_b-brl_3"/>
    <property type="match status" value="1"/>
</dbReference>
<evidence type="ECO:0000256" key="1">
    <source>
        <dbReference type="ARBA" id="ARBA00004571"/>
    </source>
</evidence>
<dbReference type="Gene3D" id="2.40.170.20">
    <property type="entry name" value="TonB-dependent receptor, beta-barrel domain"/>
    <property type="match status" value="1"/>
</dbReference>
<dbReference type="InterPro" id="IPR039426">
    <property type="entry name" value="TonB-dep_rcpt-like"/>
</dbReference>
<evidence type="ECO:0000256" key="7">
    <source>
        <dbReference type="PROSITE-ProRule" id="PRU01360"/>
    </source>
</evidence>
<gene>
    <name evidence="10" type="ORF">V8G56_13805</name>
</gene>
<dbReference type="SUPFAM" id="SSF56935">
    <property type="entry name" value="Porins"/>
    <property type="match status" value="1"/>
</dbReference>
<keyword evidence="11" id="KW-1185">Reference proteome</keyword>
<evidence type="ECO:0000256" key="6">
    <source>
        <dbReference type="ARBA" id="ARBA00023237"/>
    </source>
</evidence>
<dbReference type="Pfam" id="PF07715">
    <property type="entry name" value="Plug"/>
    <property type="match status" value="1"/>
</dbReference>
<keyword evidence="10" id="KW-0675">Receptor</keyword>
<dbReference type="InterPro" id="IPR036942">
    <property type="entry name" value="Beta-barrel_TonB_sf"/>
</dbReference>
<evidence type="ECO:0000256" key="3">
    <source>
        <dbReference type="ARBA" id="ARBA00022452"/>
    </source>
</evidence>
<evidence type="ECO:0000259" key="8">
    <source>
        <dbReference type="Pfam" id="PF07715"/>
    </source>
</evidence>
<dbReference type="EMBL" id="JBAWKC010000005">
    <property type="protein sequence ID" value="MFH6769822.1"/>
    <property type="molecule type" value="Genomic_DNA"/>
</dbReference>
<dbReference type="Proteomes" id="UP001610104">
    <property type="component" value="Unassembled WGS sequence"/>
</dbReference>
<keyword evidence="3 7" id="KW-1134">Transmembrane beta strand</keyword>
<comment type="caution">
    <text evidence="10">The sequence shown here is derived from an EMBL/GenBank/DDBJ whole genome shotgun (WGS) entry which is preliminary data.</text>
</comment>
<evidence type="ECO:0000256" key="2">
    <source>
        <dbReference type="ARBA" id="ARBA00022448"/>
    </source>
</evidence>
<keyword evidence="5 7" id="KW-0472">Membrane</keyword>
<keyword evidence="6 7" id="KW-0998">Cell outer membrane</keyword>
<evidence type="ECO:0000313" key="10">
    <source>
        <dbReference type="EMBL" id="MFH6769822.1"/>
    </source>
</evidence>
<protein>
    <submittedName>
        <fullName evidence="10">TonB-dependent receptor plug domain-containing protein</fullName>
    </submittedName>
</protein>
<dbReference type="Gene3D" id="2.170.130.10">
    <property type="entry name" value="TonB-dependent receptor, plug domain"/>
    <property type="match status" value="1"/>
</dbReference>
<feature type="domain" description="TonB-dependent receptor plug" evidence="8">
    <location>
        <begin position="49"/>
        <end position="155"/>
    </location>
</feature>
<organism evidence="10 11">
    <name type="scientific">Gaetbulibacter aquiaggeris</name>
    <dbReference type="NCBI Taxonomy" id="1735373"/>
    <lineage>
        <taxon>Bacteria</taxon>
        <taxon>Pseudomonadati</taxon>
        <taxon>Bacteroidota</taxon>
        <taxon>Flavobacteriia</taxon>
        <taxon>Flavobacteriales</taxon>
        <taxon>Flavobacteriaceae</taxon>
        <taxon>Gaetbulibacter</taxon>
    </lineage>
</organism>
<proteinExistence type="inferred from homology"/>
<dbReference type="InterPro" id="IPR037066">
    <property type="entry name" value="Plug_dom_sf"/>
</dbReference>
<reference evidence="10 11" key="1">
    <citation type="submission" date="2024-02" db="EMBL/GenBank/DDBJ databases">
        <title>A Gaetbulibacter species isolated from tidal flats and genomic insights of their niches.</title>
        <authorList>
            <person name="Ye Y."/>
        </authorList>
    </citation>
    <scope>NUCLEOTIDE SEQUENCE [LARGE SCALE GENOMIC DNA]</scope>
    <source>
        <strain evidence="10 11">KEM-8</strain>
    </source>
</reference>
<evidence type="ECO:0000259" key="9">
    <source>
        <dbReference type="Pfam" id="PF14905"/>
    </source>
</evidence>
<dbReference type="InterPro" id="IPR012910">
    <property type="entry name" value="Plug_dom"/>
</dbReference>
<evidence type="ECO:0000256" key="4">
    <source>
        <dbReference type="ARBA" id="ARBA00022692"/>
    </source>
</evidence>
<dbReference type="PANTHER" id="PTHR30069">
    <property type="entry name" value="TONB-DEPENDENT OUTER MEMBRANE RECEPTOR"/>
    <property type="match status" value="1"/>
</dbReference>
<sequence>MNYKAKAFGILFLGVTMFGYAQKQIDSTEVQQLDEIVVTDTKFKLKRENSGKVITKITQAVLEHQQGKSIAEIISNTAGIEINGTKSNAGQNLNYYIRGGRNRQVLVLIDGVALTDASQIANDYDLRLLNADQVDSIEILKGASSTLYGSGAATAVISIKLKEASNKPISASFRSVLGTNQSQNNLNYYIEDFRNSVSVNGTLNKFSYLASFGNQYTGGLSSLSGGIEPDKDVYNAINGNIKIGYQFSETFKINLYGSFDDFKADFDDTYSEPEIEDVSKTNQYRFGLSPEFKYKKGSITLNAAYNNTIREISSSYPAVYKAESVLADLFNRYQFNDKVYSVLGINIQENSMESFAIPYGSTNLEQSINPDMAKFTLIDPYVNVVYVSDFGLNINTGARLNNHSEYGSKLVYSLNPSYKKDFDFGYIKGLASYSTAFITPSLYQLFEPTYGNSDLKPEENATSEVGFEISIKDKAIFNLVYFNRKETNFIAFVDLGNFVYQYKNIEDSFTAIGLEFNADYNFSNRFKLTSNATYTHVEENLSVRIPEFKINASLMYELTKRTFMSLSYQFNDSRKDSVYNSTTYVNDEILLKSYNLFDFYISHKLMNHKVLLFANVTNFFNEDFEELYGYSSRGRNVNLGLNINL</sequence>
<keyword evidence="2 7" id="KW-0813">Transport</keyword>